<sequence precursor="true">MLLNRLDPTPKILVAGFLLATSALSACATSESPTPPLSETVTQTLTSQVSPEQQPTTTVERPPDTGAAAPIAENPRDFSGLEEVDSQRFWGHEQGSFPGFRFQTPSGNIHCHVAEIPAACNVREHAPWPREDRLPDGLAHVTPTAVGWMGEMDLLGKPGTWLQQGTFPATGVGNVLEYGQKISMQRSINGQSSSISCASREVALTCMINNGEHGFTISRESYEAW</sequence>
<feature type="chain" id="PRO_5025524003" evidence="2">
    <location>
        <begin position="29"/>
        <end position="225"/>
    </location>
</feature>
<name>A0A6B8VQ50_9CORY</name>
<dbReference type="AlphaFoldDB" id="A0A6B8VQ50"/>
<organism evidence="3 4">
    <name type="scientific">Corynebacterium occultum</name>
    <dbReference type="NCBI Taxonomy" id="2675219"/>
    <lineage>
        <taxon>Bacteria</taxon>
        <taxon>Bacillati</taxon>
        <taxon>Actinomycetota</taxon>
        <taxon>Actinomycetes</taxon>
        <taxon>Mycobacteriales</taxon>
        <taxon>Corynebacteriaceae</taxon>
        <taxon>Corynebacterium</taxon>
    </lineage>
</organism>
<feature type="region of interest" description="Disordered" evidence="1">
    <location>
        <begin position="28"/>
        <end position="73"/>
    </location>
</feature>
<evidence type="ECO:0000256" key="2">
    <source>
        <dbReference type="SAM" id="SignalP"/>
    </source>
</evidence>
<gene>
    <name evidence="3" type="ORF">COCCU_01350</name>
</gene>
<dbReference type="PROSITE" id="PS51257">
    <property type="entry name" value="PROKAR_LIPOPROTEIN"/>
    <property type="match status" value="1"/>
</dbReference>
<keyword evidence="4" id="KW-1185">Reference proteome</keyword>
<proteinExistence type="predicted"/>
<reference evidence="3 4" key="1">
    <citation type="submission" date="2019-11" db="EMBL/GenBank/DDBJ databases">
        <title>Complete genome sequence of Corynebacterium kalinowskii 1959, a novel Corynebacterium species isolated from soil of a small paddock in Vilsendorf, Germany.</title>
        <authorList>
            <person name="Schaffert L."/>
            <person name="Ruwe M."/>
            <person name="Milse J."/>
            <person name="Hanuschka K."/>
            <person name="Ortseifen V."/>
            <person name="Droste J."/>
            <person name="Brandt D."/>
            <person name="Schlueter L."/>
            <person name="Kutter Y."/>
            <person name="Vinke S."/>
            <person name="Viehoefer P."/>
            <person name="Jacob L."/>
            <person name="Luebke N.-C."/>
            <person name="Schulte-Berndt E."/>
            <person name="Hain C."/>
            <person name="Linder M."/>
            <person name="Schmidt P."/>
            <person name="Wollenschlaeger L."/>
            <person name="Luttermann T."/>
            <person name="Thieme E."/>
            <person name="Hassa J."/>
            <person name="Haak M."/>
            <person name="Wittchen M."/>
            <person name="Mentz A."/>
            <person name="Persicke M."/>
            <person name="Busche T."/>
            <person name="Ruckert C."/>
        </authorList>
    </citation>
    <scope>NUCLEOTIDE SEQUENCE [LARGE SCALE GENOMIC DNA]</scope>
    <source>
        <strain evidence="3 4">2039</strain>
    </source>
</reference>
<protein>
    <submittedName>
        <fullName evidence="3">Uncharacterized protein</fullName>
    </submittedName>
</protein>
<feature type="signal peptide" evidence="2">
    <location>
        <begin position="1"/>
        <end position="28"/>
    </location>
</feature>
<dbReference type="KEGG" id="cok:COCCU_01350"/>
<evidence type="ECO:0000256" key="1">
    <source>
        <dbReference type="SAM" id="MobiDB-lite"/>
    </source>
</evidence>
<dbReference type="RefSeq" id="WP_156229819.1">
    <property type="nucleotide sequence ID" value="NZ_CP046455.1"/>
</dbReference>
<dbReference type="Proteomes" id="UP000424462">
    <property type="component" value="Chromosome"/>
</dbReference>
<dbReference type="EMBL" id="CP046455">
    <property type="protein sequence ID" value="QGU06233.1"/>
    <property type="molecule type" value="Genomic_DNA"/>
</dbReference>
<evidence type="ECO:0000313" key="3">
    <source>
        <dbReference type="EMBL" id="QGU06233.1"/>
    </source>
</evidence>
<keyword evidence="2" id="KW-0732">Signal</keyword>
<accession>A0A6B8VQ50</accession>
<feature type="compositionally biased region" description="Polar residues" evidence="1">
    <location>
        <begin position="37"/>
        <end position="59"/>
    </location>
</feature>
<evidence type="ECO:0000313" key="4">
    <source>
        <dbReference type="Proteomes" id="UP000424462"/>
    </source>
</evidence>